<proteinExistence type="predicted"/>
<protein>
    <submittedName>
        <fullName evidence="1">Uncharacterized protein</fullName>
    </submittedName>
</protein>
<reference evidence="1" key="1">
    <citation type="submission" date="2022-05" db="EMBL/GenBank/DDBJ databases">
        <title>Chromosome-level genome of Chaenocephalus aceratus.</title>
        <authorList>
            <person name="Park H."/>
        </authorList>
    </citation>
    <scope>NUCLEOTIDE SEQUENCE</scope>
    <source>
        <strain evidence="1">KU_202001</strain>
    </source>
</reference>
<evidence type="ECO:0000313" key="2">
    <source>
        <dbReference type="Proteomes" id="UP001057452"/>
    </source>
</evidence>
<dbReference type="Proteomes" id="UP001057452">
    <property type="component" value="Chromosome 15"/>
</dbReference>
<comment type="caution">
    <text evidence="1">The sequence shown here is derived from an EMBL/GenBank/DDBJ whole genome shotgun (WGS) entry which is preliminary data.</text>
</comment>
<keyword evidence="2" id="KW-1185">Reference proteome</keyword>
<name>A0ACB9VWN0_CHAAC</name>
<evidence type="ECO:0000313" key="1">
    <source>
        <dbReference type="EMBL" id="KAI4804356.1"/>
    </source>
</evidence>
<organism evidence="1 2">
    <name type="scientific">Chaenocephalus aceratus</name>
    <name type="common">Blackfin icefish</name>
    <name type="synonym">Chaenichthys aceratus</name>
    <dbReference type="NCBI Taxonomy" id="36190"/>
    <lineage>
        <taxon>Eukaryota</taxon>
        <taxon>Metazoa</taxon>
        <taxon>Chordata</taxon>
        <taxon>Craniata</taxon>
        <taxon>Vertebrata</taxon>
        <taxon>Euteleostomi</taxon>
        <taxon>Actinopterygii</taxon>
        <taxon>Neopterygii</taxon>
        <taxon>Teleostei</taxon>
        <taxon>Neoteleostei</taxon>
        <taxon>Acanthomorphata</taxon>
        <taxon>Eupercaria</taxon>
        <taxon>Perciformes</taxon>
        <taxon>Notothenioidei</taxon>
        <taxon>Channichthyidae</taxon>
        <taxon>Chaenocephalus</taxon>
    </lineage>
</organism>
<sequence>MAEWKDAINESWADLLELIDTRSQLLTTSYELLKYYDDGKELVAQIHDKQKELPEDVGEDFSKAESFHRMHAAFERDITALGKQVQQFQETASRLHAQYAGSQADTIQATEREVLEAWRGLLDACDGRRAQLVDTAEKFRFFTTVRDLMAWMESIIQQIDTQEKPRDVSSVELLQKYHQGIRSEIEARGGKFTACIDLGKALLTRKHRDSAEIKEKMVQLIDKRKEMMFKWDDRWDWLRLLLEVCQFARDASVAEAWLIAQEPYVSSRDLGHTVDEVEKLIKRHEAFEKSTATWEERFSALERLTTMELLDLRNQQQEMERFIQEEKLSDKDSRREDTGFVEDSSQLCTIEDQTLSGFVAVEPSSRQLEETAGDSTVPIESEMRESGSLELDPSVSAAMEPERAATMPLETLRAQTVLQEGMLGRKHDVGGSGKKASNRSWTTLFFVLKPEQLLAYKDLKTYSHGITYHGEHPLFLSDASWEILNIYKKKKHICKLRLSDGSEYLFQCKDEEELQRWSQAMQRAFLPLAAEEASGPSGAKTHSLPPPSSSAALPEPSAAKKEKKFSLAGKKK</sequence>
<dbReference type="EMBL" id="CM043799">
    <property type="protein sequence ID" value="KAI4804356.1"/>
    <property type="molecule type" value="Genomic_DNA"/>
</dbReference>
<accession>A0ACB9VWN0</accession>
<gene>
    <name evidence="1" type="ORF">KUCAC02_025986</name>
</gene>